<comment type="caution">
    <text evidence="2">The sequence shown here is derived from an EMBL/GenBank/DDBJ whole genome shotgun (WGS) entry which is preliminary data.</text>
</comment>
<accession>A0A9P5YTV8</accession>
<feature type="compositionally biased region" description="Low complexity" evidence="1">
    <location>
        <begin position="252"/>
        <end position="264"/>
    </location>
</feature>
<evidence type="ECO:0000313" key="3">
    <source>
        <dbReference type="Proteomes" id="UP000807469"/>
    </source>
</evidence>
<feature type="region of interest" description="Disordered" evidence="1">
    <location>
        <begin position="161"/>
        <end position="285"/>
    </location>
</feature>
<feature type="compositionally biased region" description="Polar residues" evidence="1">
    <location>
        <begin position="119"/>
        <end position="134"/>
    </location>
</feature>
<reference evidence="2" key="1">
    <citation type="submission" date="2020-11" db="EMBL/GenBank/DDBJ databases">
        <authorList>
            <consortium name="DOE Joint Genome Institute"/>
            <person name="Ahrendt S."/>
            <person name="Riley R."/>
            <person name="Andreopoulos W."/>
            <person name="Labutti K."/>
            <person name="Pangilinan J."/>
            <person name="Ruiz-Duenas F.J."/>
            <person name="Barrasa J.M."/>
            <person name="Sanchez-Garcia M."/>
            <person name="Camarero S."/>
            <person name="Miyauchi S."/>
            <person name="Serrano A."/>
            <person name="Linde D."/>
            <person name="Babiker R."/>
            <person name="Drula E."/>
            <person name="Ayuso-Fernandez I."/>
            <person name="Pacheco R."/>
            <person name="Padilla G."/>
            <person name="Ferreira P."/>
            <person name="Barriuso J."/>
            <person name="Kellner H."/>
            <person name="Castanera R."/>
            <person name="Alfaro M."/>
            <person name="Ramirez L."/>
            <person name="Pisabarro A.G."/>
            <person name="Kuo A."/>
            <person name="Tritt A."/>
            <person name="Lipzen A."/>
            <person name="He G."/>
            <person name="Yan M."/>
            <person name="Ng V."/>
            <person name="Cullen D."/>
            <person name="Martin F."/>
            <person name="Rosso M.-N."/>
            <person name="Henrissat B."/>
            <person name="Hibbett D."/>
            <person name="Martinez A.T."/>
            <person name="Grigoriev I.V."/>
        </authorList>
    </citation>
    <scope>NUCLEOTIDE SEQUENCE</scope>
    <source>
        <strain evidence="2">CIRM-BRFM 674</strain>
    </source>
</reference>
<feature type="compositionally biased region" description="Low complexity" evidence="1">
    <location>
        <begin position="225"/>
        <end position="236"/>
    </location>
</feature>
<gene>
    <name evidence="2" type="ORF">BDN70DRAFT_936480</name>
</gene>
<feature type="region of interest" description="Disordered" evidence="1">
    <location>
        <begin position="28"/>
        <end position="65"/>
    </location>
</feature>
<feature type="region of interest" description="Disordered" evidence="1">
    <location>
        <begin position="119"/>
        <end position="138"/>
    </location>
</feature>
<proteinExistence type="predicted"/>
<organism evidence="2 3">
    <name type="scientific">Pholiota conissans</name>
    <dbReference type="NCBI Taxonomy" id="109636"/>
    <lineage>
        <taxon>Eukaryota</taxon>
        <taxon>Fungi</taxon>
        <taxon>Dikarya</taxon>
        <taxon>Basidiomycota</taxon>
        <taxon>Agaricomycotina</taxon>
        <taxon>Agaricomycetes</taxon>
        <taxon>Agaricomycetidae</taxon>
        <taxon>Agaricales</taxon>
        <taxon>Agaricineae</taxon>
        <taxon>Strophariaceae</taxon>
        <taxon>Pholiota</taxon>
    </lineage>
</organism>
<keyword evidence="3" id="KW-1185">Reference proteome</keyword>
<sequence length="554" mass="59740">MNGTRGSFEELKALVHEQLEQLEMQGYGSTAVEGDDYPRPIPPQPITPPSTYRSTHPPMQPTSFAPSIQVYPPSQTSTSNYSMQGSWTGSLSTLAMSVIADGFGAVRVRPQVSFSEINDFNSVAGTPSSSSSRNPGDYNVRAADAVAGMDREAMFAQTRRFSRVADGSAPDPRSSSEANIRAEAAADARFSPTENGSESPGLSYVSEQEMIVTDDDIDDDGYATPYYSPLSGSRSPSPNPSSDEDVTSLDIPPTELEYTDPTTTTDDEPHKPHSNRPTHDNIPTDILVDSESVTSASFSITTMPTPFLPLLRTPPNLRFHLDLNERLDHLLSSHPTDAPAQSFTPAQTLMMMIVEAVGSPPPSHPTRVPRRQGSVTVMALTELMHSLTGPTEQSHGAGIDGAHPMGGVIQLRTGSYSGGARRYNGTLLADVKASLVEILERVLMHLRANTTASERAPITRATVLLESSPHSMVTRSVDSHVVEEASAVDSNSSRNGMHTEPADSQQVQRSSNQTRSSSGMDSDPGEYVGTNDHPLVTFDRRDVEILPMTTTRQA</sequence>
<feature type="compositionally biased region" description="Pro residues" evidence="1">
    <location>
        <begin position="39"/>
        <end position="48"/>
    </location>
</feature>
<dbReference type="Proteomes" id="UP000807469">
    <property type="component" value="Unassembled WGS sequence"/>
</dbReference>
<feature type="compositionally biased region" description="Low complexity" evidence="1">
    <location>
        <begin position="173"/>
        <end position="189"/>
    </location>
</feature>
<protein>
    <submittedName>
        <fullName evidence="2">Uncharacterized protein</fullName>
    </submittedName>
</protein>
<evidence type="ECO:0000313" key="2">
    <source>
        <dbReference type="EMBL" id="KAF9474645.1"/>
    </source>
</evidence>
<feature type="compositionally biased region" description="Polar residues" evidence="1">
    <location>
        <begin position="488"/>
        <end position="520"/>
    </location>
</feature>
<dbReference type="EMBL" id="MU155368">
    <property type="protein sequence ID" value="KAF9474645.1"/>
    <property type="molecule type" value="Genomic_DNA"/>
</dbReference>
<feature type="compositionally biased region" description="Acidic residues" evidence="1">
    <location>
        <begin position="212"/>
        <end position="221"/>
    </location>
</feature>
<dbReference type="AlphaFoldDB" id="A0A9P5YTV8"/>
<evidence type="ECO:0000256" key="1">
    <source>
        <dbReference type="SAM" id="MobiDB-lite"/>
    </source>
</evidence>
<feature type="region of interest" description="Disordered" evidence="1">
    <location>
        <begin position="470"/>
        <end position="554"/>
    </location>
</feature>
<name>A0A9P5YTV8_9AGAR</name>